<sequence>MANKCTLDIELDSSVKNNKFFNKISKVSLEKMDIFKYGILNEAVPKKITERDFEYLESKIPFLYGLYEDFIELDKQRIVNLSEEENSKRISETIGVGVGLLYATQLLDVNPNIIKRIAPSEKGKYLDFKISKNNREYEFETKGTINHSKKSTLLKDIAEKKKNSKTKATKCGIITLANKERNKKPSKLVVSDDWDENTENIEIEIKDYFAYYEFYLSFMLDSTYYNRMHKKIEKNNITKNMIYTKRIPHFYSYKGRRYIGQYFDKRLILDLIAQFYHLDITMELLYKRMTDEFGKKQIFMGIDSKIISYLNAGNTEDIKYYSGEKVFEDKEERSLMLDSDGIIIVSSDGLDKQFNDNFTEIEVKARLQYVLNSIKNEPHECGAPCRSKEKEGEPCQKLTFREHCHFHRDE</sequence>
<keyword evidence="2" id="KW-1185">Reference proteome</keyword>
<proteinExistence type="predicted"/>
<evidence type="ECO:0000313" key="2">
    <source>
        <dbReference type="Proteomes" id="UP000216411"/>
    </source>
</evidence>
<gene>
    <name evidence="1" type="ORF">CG710_012900</name>
</gene>
<evidence type="ECO:0000313" key="1">
    <source>
        <dbReference type="EMBL" id="RDY30793.1"/>
    </source>
</evidence>
<dbReference type="AlphaFoldDB" id="A0A371JDH1"/>
<dbReference type="Proteomes" id="UP000216411">
    <property type="component" value="Unassembled WGS sequence"/>
</dbReference>
<organism evidence="1 2">
    <name type="scientific">Lachnotalea glycerini</name>
    <dbReference type="NCBI Taxonomy" id="1763509"/>
    <lineage>
        <taxon>Bacteria</taxon>
        <taxon>Bacillati</taxon>
        <taxon>Bacillota</taxon>
        <taxon>Clostridia</taxon>
        <taxon>Lachnospirales</taxon>
        <taxon>Lachnospiraceae</taxon>
        <taxon>Lachnotalea</taxon>
    </lineage>
</organism>
<reference evidence="1 2" key="1">
    <citation type="journal article" date="2017" name="Genome Announc.">
        <title>Draft Genome Sequence of a Sporulating and Motile Strain of Lachnotalea glycerini Isolated from Water in Quebec City, Canada.</title>
        <authorList>
            <person name="Maheux A.F."/>
            <person name="Boudreau D.K."/>
            <person name="Berube E."/>
            <person name="Boissinot M."/>
            <person name="Raymond F."/>
            <person name="Brodeur S."/>
            <person name="Corbeil J."/>
            <person name="Isabel S."/>
            <person name="Omar R.F."/>
            <person name="Bergeron M.G."/>
        </authorList>
    </citation>
    <scope>NUCLEOTIDE SEQUENCE [LARGE SCALE GENOMIC DNA]</scope>
    <source>
        <strain evidence="1 2">CCRI-19302</strain>
    </source>
</reference>
<comment type="caution">
    <text evidence="1">The sequence shown here is derived from an EMBL/GenBank/DDBJ whole genome shotgun (WGS) entry which is preliminary data.</text>
</comment>
<protein>
    <submittedName>
        <fullName evidence="1">Uncharacterized protein</fullName>
    </submittedName>
</protein>
<dbReference type="RefSeq" id="WP_094378054.1">
    <property type="nucleotide sequence ID" value="NZ_NOKA02000028.1"/>
</dbReference>
<dbReference type="EMBL" id="NOKA02000028">
    <property type="protein sequence ID" value="RDY30793.1"/>
    <property type="molecule type" value="Genomic_DNA"/>
</dbReference>
<dbReference type="OrthoDB" id="9996162at2"/>
<name>A0A371JDH1_9FIRM</name>
<accession>A0A371JDH1</accession>